<feature type="region of interest" description="Disordered" evidence="1">
    <location>
        <begin position="1"/>
        <end position="21"/>
    </location>
</feature>
<dbReference type="AlphaFoldDB" id="A0A1H3XNB1"/>
<gene>
    <name evidence="2" type="ORF">SAMN05192529_10619</name>
</gene>
<evidence type="ECO:0000256" key="1">
    <source>
        <dbReference type="SAM" id="MobiDB-lite"/>
    </source>
</evidence>
<dbReference type="STRING" id="551991.SAMN05192529_10619"/>
<accession>A0A1H3XNB1</accession>
<sequence>MRGSYKKRAPTPVYTSPNQLSFEGFETPFEQQLDKITVG</sequence>
<organism evidence="2 3">
    <name type="scientific">Arachidicoccus rhizosphaerae</name>
    <dbReference type="NCBI Taxonomy" id="551991"/>
    <lineage>
        <taxon>Bacteria</taxon>
        <taxon>Pseudomonadati</taxon>
        <taxon>Bacteroidota</taxon>
        <taxon>Chitinophagia</taxon>
        <taxon>Chitinophagales</taxon>
        <taxon>Chitinophagaceae</taxon>
        <taxon>Arachidicoccus</taxon>
    </lineage>
</organism>
<dbReference type="EMBL" id="FNQY01000006">
    <property type="protein sequence ID" value="SEA00927.1"/>
    <property type="molecule type" value="Genomic_DNA"/>
</dbReference>
<name>A0A1H3XNB1_9BACT</name>
<dbReference type="Proteomes" id="UP000199041">
    <property type="component" value="Unassembled WGS sequence"/>
</dbReference>
<evidence type="ECO:0000313" key="2">
    <source>
        <dbReference type="EMBL" id="SEA00927.1"/>
    </source>
</evidence>
<reference evidence="2 3" key="1">
    <citation type="submission" date="2016-10" db="EMBL/GenBank/DDBJ databases">
        <authorList>
            <person name="de Groot N.N."/>
        </authorList>
    </citation>
    <scope>NUCLEOTIDE SEQUENCE [LARGE SCALE GENOMIC DNA]</scope>
    <source>
        <strain evidence="2 3">Vu-144</strain>
    </source>
</reference>
<protein>
    <submittedName>
        <fullName evidence="2">Uncharacterized protein</fullName>
    </submittedName>
</protein>
<evidence type="ECO:0000313" key="3">
    <source>
        <dbReference type="Proteomes" id="UP000199041"/>
    </source>
</evidence>
<keyword evidence="3" id="KW-1185">Reference proteome</keyword>
<proteinExistence type="predicted"/>